<dbReference type="PANTHER" id="PTHR11616">
    <property type="entry name" value="SODIUM/CHLORIDE DEPENDENT TRANSPORTER"/>
    <property type="match status" value="1"/>
</dbReference>
<feature type="binding site" evidence="14">
    <location>
        <position position="115"/>
    </location>
    <ligand>
        <name>Na(+)</name>
        <dbReference type="ChEBI" id="CHEBI:29101"/>
        <label>1</label>
    </ligand>
</feature>
<keyword evidence="11 15" id="KW-0472">Membrane</keyword>
<dbReference type="InterPro" id="IPR000175">
    <property type="entry name" value="Na/ntran_symport"/>
</dbReference>
<dbReference type="EMBL" id="ABJB011083947">
    <property type="status" value="NOT_ANNOTATED_CDS"/>
    <property type="molecule type" value="Genomic_DNA"/>
</dbReference>
<evidence type="ECO:0000256" key="15">
    <source>
        <dbReference type="SAM" id="Phobius"/>
    </source>
</evidence>
<dbReference type="Pfam" id="PF00209">
    <property type="entry name" value="SNF"/>
    <property type="match status" value="1"/>
</dbReference>
<evidence type="ECO:0000256" key="13">
    <source>
        <dbReference type="ARBA" id="ARBA00023180"/>
    </source>
</evidence>
<dbReference type="EMBL" id="ABJB010236785">
    <property type="status" value="NOT_ANNOTATED_CDS"/>
    <property type="molecule type" value="Genomic_DNA"/>
</dbReference>
<dbReference type="EnsemblMetazoa" id="ISCW005289-RA">
    <property type="protein sequence ID" value="ISCW005289-PA"/>
    <property type="gene ID" value="ISCW005289"/>
</dbReference>
<sequence length="275" mass="30819">MRVCCFSSQVWVDAATQVFFSLGPGFGVLLAFSSYNEFHNNVYRCKTVCLILLLVELSLAAPKAVVKHQPCLPAQEMVYLRLGPGLVFIVYPEAIAAMPGSTFWAIIFFLMLLTLGLDSSVRSPPHLLTWQKRKKKGGICVFHLTNLLPVMNLYCFQGGVYVVNMLDRYAASYSILIAVFFEAVAVSWIYGIRRFSEDIQEMLGFPVGCWWKFCWAVVAPFFILIIIASGLVNYERLSYNEYVYPWGADAVGICVAASSVLCIPAFALWNLVRTP</sequence>
<accession>B7PPD7</accession>
<feature type="transmembrane region" description="Helical" evidence="15">
    <location>
        <begin position="86"/>
        <end position="117"/>
    </location>
</feature>
<feature type="transmembrane region" description="Helical" evidence="15">
    <location>
        <begin position="213"/>
        <end position="234"/>
    </location>
</feature>
<feature type="binding site" evidence="14">
    <location>
        <position position="119"/>
    </location>
    <ligand>
        <name>Na(+)</name>
        <dbReference type="ChEBI" id="CHEBI:29101"/>
        <label>1</label>
    </ligand>
</feature>
<dbReference type="GO" id="GO:0008504">
    <property type="term" value="F:monoamine transmembrane transporter activity"/>
    <property type="evidence" value="ECO:0007669"/>
    <property type="project" value="UniProtKB-ARBA"/>
</dbReference>
<dbReference type="EMBL" id="DS757111">
    <property type="protein sequence ID" value="EEC08459.1"/>
    <property type="molecule type" value="Genomic_DNA"/>
</dbReference>
<keyword evidence="9 15" id="KW-1133">Transmembrane helix</keyword>
<evidence type="ECO:0000256" key="4">
    <source>
        <dbReference type="ARBA" id="ARBA00022475"/>
    </source>
</evidence>
<evidence type="ECO:0000256" key="8">
    <source>
        <dbReference type="ARBA" id="ARBA00022847"/>
    </source>
</evidence>
<keyword evidence="5 15" id="KW-0812">Transmembrane</keyword>
<feature type="transmembrane region" description="Helical" evidence="15">
    <location>
        <begin position="47"/>
        <end position="66"/>
    </location>
</feature>
<evidence type="ECO:0000256" key="1">
    <source>
        <dbReference type="ARBA" id="ARBA00004651"/>
    </source>
</evidence>
<evidence type="ECO:0000256" key="12">
    <source>
        <dbReference type="ARBA" id="ARBA00023157"/>
    </source>
</evidence>
<dbReference type="GO" id="GO:0015378">
    <property type="term" value="F:sodium:chloride symporter activity"/>
    <property type="evidence" value="ECO:0007669"/>
    <property type="project" value="UniProtKB-ARBA"/>
</dbReference>
<dbReference type="EMBL" id="ABJB010518962">
    <property type="status" value="NOT_ANNOTATED_CDS"/>
    <property type="molecule type" value="Genomic_DNA"/>
</dbReference>
<dbReference type="EMBL" id="ABJB010105308">
    <property type="status" value="NOT_ANNOTATED_CDS"/>
    <property type="molecule type" value="Genomic_DNA"/>
</dbReference>
<dbReference type="EMBL" id="ABJB010384318">
    <property type="status" value="NOT_ANNOTATED_CDS"/>
    <property type="molecule type" value="Genomic_DNA"/>
</dbReference>
<evidence type="ECO:0000256" key="3">
    <source>
        <dbReference type="ARBA" id="ARBA00022448"/>
    </source>
</evidence>
<protein>
    <submittedName>
        <fullName evidence="16 17">GABA transporter, putative</fullName>
    </submittedName>
</protein>
<dbReference type="PaxDb" id="6945-B7PPD7"/>
<keyword evidence="3" id="KW-0813">Transport</keyword>
<feature type="binding site" evidence="14">
    <location>
        <position position="118"/>
    </location>
    <ligand>
        <name>Na(+)</name>
        <dbReference type="ChEBI" id="CHEBI:29101"/>
        <label>1</label>
    </ligand>
</feature>
<dbReference type="GO" id="GO:0046872">
    <property type="term" value="F:metal ion binding"/>
    <property type="evidence" value="ECO:0007669"/>
    <property type="project" value="UniProtKB-KW"/>
</dbReference>
<dbReference type="EMBL" id="ABJB010643291">
    <property type="status" value="NOT_ANNOTATED_CDS"/>
    <property type="molecule type" value="Genomic_DNA"/>
</dbReference>
<dbReference type="GO" id="GO:0005886">
    <property type="term" value="C:plasma membrane"/>
    <property type="evidence" value="ECO:0007669"/>
    <property type="project" value="UniProtKB-SubCell"/>
</dbReference>
<evidence type="ECO:0000256" key="14">
    <source>
        <dbReference type="PIRSR" id="PIRSR600175-1"/>
    </source>
</evidence>
<dbReference type="PROSITE" id="PS50267">
    <property type="entry name" value="NA_NEUROTRAN_SYMP_3"/>
    <property type="match status" value="1"/>
</dbReference>
<proteinExistence type="inferred from homology"/>
<dbReference type="EMBL" id="ABJB010404927">
    <property type="status" value="NOT_ANNOTATED_CDS"/>
    <property type="molecule type" value="Genomic_DNA"/>
</dbReference>
<feature type="transmembrane region" description="Helical" evidence="15">
    <location>
        <begin position="18"/>
        <end position="35"/>
    </location>
</feature>
<dbReference type="VEuPathDB" id="VectorBase:ISCI005289"/>
<keyword evidence="6 14" id="KW-0479">Metal-binding</keyword>
<evidence type="ECO:0000256" key="9">
    <source>
        <dbReference type="ARBA" id="ARBA00022989"/>
    </source>
</evidence>
<feature type="non-terminal residue" evidence="16">
    <location>
        <position position="275"/>
    </location>
</feature>
<dbReference type="Proteomes" id="UP000001555">
    <property type="component" value="Unassembled WGS sequence"/>
</dbReference>
<evidence type="ECO:0000256" key="2">
    <source>
        <dbReference type="ARBA" id="ARBA00006459"/>
    </source>
</evidence>
<feature type="transmembrane region" description="Helical" evidence="15">
    <location>
        <begin position="169"/>
        <end position="192"/>
    </location>
</feature>
<keyword evidence="12" id="KW-1015">Disulfide bond</keyword>
<keyword evidence="13" id="KW-0325">Glycoprotein</keyword>
<reference evidence="16 18" key="1">
    <citation type="submission" date="2008-03" db="EMBL/GenBank/DDBJ databases">
        <title>Annotation of Ixodes scapularis.</title>
        <authorList>
            <consortium name="Ixodes scapularis Genome Project Consortium"/>
            <person name="Caler E."/>
            <person name="Hannick L.I."/>
            <person name="Bidwell S."/>
            <person name="Joardar V."/>
            <person name="Thiagarajan M."/>
            <person name="Amedeo P."/>
            <person name="Galinsky K.J."/>
            <person name="Schobel S."/>
            <person name="Inman J."/>
            <person name="Hostetler J."/>
            <person name="Miller J."/>
            <person name="Hammond M."/>
            <person name="Megy K."/>
            <person name="Lawson D."/>
            <person name="Kodira C."/>
            <person name="Sutton G."/>
            <person name="Meyer J."/>
            <person name="Hill C.A."/>
            <person name="Birren B."/>
            <person name="Nene V."/>
            <person name="Collins F."/>
            <person name="Alarcon-Chaidez F."/>
            <person name="Wikel S."/>
            <person name="Strausberg R."/>
        </authorList>
    </citation>
    <scope>NUCLEOTIDE SEQUENCE [LARGE SCALE GENOMIC DNA]</scope>
    <source>
        <strain evidence="18">Wikel</strain>
        <strain evidence="16">Wikel colony</strain>
    </source>
</reference>
<dbReference type="AlphaFoldDB" id="B7PPD7"/>
<dbReference type="GO" id="GO:0006836">
    <property type="term" value="P:neurotransmitter transport"/>
    <property type="evidence" value="ECO:0007669"/>
    <property type="project" value="UniProtKB-KW"/>
</dbReference>
<dbReference type="EMBL" id="ABJB010014536">
    <property type="status" value="NOT_ANNOTATED_CDS"/>
    <property type="molecule type" value="Genomic_DNA"/>
</dbReference>
<evidence type="ECO:0000313" key="16">
    <source>
        <dbReference type="EMBL" id="EEC08459.1"/>
    </source>
</evidence>
<keyword evidence="4" id="KW-1003">Cell membrane</keyword>
<keyword evidence="7" id="KW-0532">Neurotransmitter transport</keyword>
<feature type="binding site" evidence="14">
    <location>
        <position position="21"/>
    </location>
    <ligand>
        <name>Na(+)</name>
        <dbReference type="ChEBI" id="CHEBI:29101"/>
        <label>1</label>
    </ligand>
</feature>
<feature type="transmembrane region" description="Helical" evidence="15">
    <location>
        <begin position="246"/>
        <end position="272"/>
    </location>
</feature>
<dbReference type="PRINTS" id="PR00176">
    <property type="entry name" value="NANEUSMPORT"/>
</dbReference>
<keyword evidence="18" id="KW-1185">Reference proteome</keyword>
<evidence type="ECO:0000256" key="5">
    <source>
        <dbReference type="ARBA" id="ARBA00022692"/>
    </source>
</evidence>
<name>B7PPD7_IXOSC</name>
<dbReference type="PANTHER" id="PTHR11616:SF320">
    <property type="entry name" value="SODIUM-DEPENDENT NORADRENALINE TRANSPORTER"/>
    <property type="match status" value="1"/>
</dbReference>
<evidence type="ECO:0000313" key="18">
    <source>
        <dbReference type="Proteomes" id="UP000001555"/>
    </source>
</evidence>
<dbReference type="SUPFAM" id="SSF161070">
    <property type="entry name" value="SNF-like"/>
    <property type="match status" value="1"/>
</dbReference>
<feature type="transmembrane region" description="Helical" evidence="15">
    <location>
        <begin position="138"/>
        <end position="163"/>
    </location>
</feature>
<keyword evidence="10 14" id="KW-0915">Sodium</keyword>
<dbReference type="EMBL" id="ABJB010554464">
    <property type="status" value="NOT_ANNOTATED_CDS"/>
    <property type="molecule type" value="Genomic_DNA"/>
</dbReference>
<dbReference type="HOGENOM" id="CLU_006855_8_0_1"/>
<dbReference type="GO" id="GO:0090493">
    <property type="term" value="P:catecholamine uptake"/>
    <property type="evidence" value="ECO:0007669"/>
    <property type="project" value="UniProtKB-ARBA"/>
</dbReference>
<reference evidence="17" key="2">
    <citation type="submission" date="2020-05" db="UniProtKB">
        <authorList>
            <consortium name="EnsemblMetazoa"/>
        </authorList>
    </citation>
    <scope>IDENTIFICATION</scope>
    <source>
        <strain evidence="17">wikel</strain>
    </source>
</reference>
<dbReference type="STRING" id="6945.B7PPD7"/>
<dbReference type="EMBL" id="ABJB010622647">
    <property type="status" value="NOT_ANNOTATED_CDS"/>
    <property type="molecule type" value="Genomic_DNA"/>
</dbReference>
<comment type="subcellular location">
    <subcellularLocation>
        <location evidence="1">Cell membrane</location>
        <topology evidence="1">Multi-pass membrane protein</topology>
    </subcellularLocation>
</comment>
<keyword evidence="8" id="KW-0769">Symport</keyword>
<evidence type="ECO:0000256" key="11">
    <source>
        <dbReference type="ARBA" id="ARBA00023136"/>
    </source>
</evidence>
<evidence type="ECO:0000313" key="17">
    <source>
        <dbReference type="EnsemblMetazoa" id="ISCW005289-PA"/>
    </source>
</evidence>
<comment type="similarity">
    <text evidence="2">Belongs to the sodium:neurotransmitter symporter (SNF) (TC 2.A.22) family.</text>
</comment>
<evidence type="ECO:0000256" key="6">
    <source>
        <dbReference type="ARBA" id="ARBA00022723"/>
    </source>
</evidence>
<evidence type="ECO:0000256" key="7">
    <source>
        <dbReference type="ARBA" id="ARBA00022775"/>
    </source>
</evidence>
<organism>
    <name type="scientific">Ixodes scapularis</name>
    <name type="common">Black-legged tick</name>
    <name type="synonym">Deer tick</name>
    <dbReference type="NCBI Taxonomy" id="6945"/>
    <lineage>
        <taxon>Eukaryota</taxon>
        <taxon>Metazoa</taxon>
        <taxon>Ecdysozoa</taxon>
        <taxon>Arthropoda</taxon>
        <taxon>Chelicerata</taxon>
        <taxon>Arachnida</taxon>
        <taxon>Acari</taxon>
        <taxon>Parasitiformes</taxon>
        <taxon>Ixodida</taxon>
        <taxon>Ixodoidea</taxon>
        <taxon>Ixodidae</taxon>
        <taxon>Ixodinae</taxon>
        <taxon>Ixodes</taxon>
    </lineage>
</organism>
<evidence type="ECO:0000256" key="10">
    <source>
        <dbReference type="ARBA" id="ARBA00023053"/>
    </source>
</evidence>
<gene>
    <name evidence="16" type="ORF">IscW_ISCW005289</name>
</gene>
<dbReference type="InterPro" id="IPR037272">
    <property type="entry name" value="SNS_sf"/>
</dbReference>
<dbReference type="VEuPathDB" id="VectorBase:ISCW005289"/>